<dbReference type="GO" id="GO:0005524">
    <property type="term" value="F:ATP binding"/>
    <property type="evidence" value="ECO:0007669"/>
    <property type="project" value="UniProtKB-UniRule"/>
</dbReference>
<comment type="catalytic activity">
    <reaction evidence="15 17">
        <text>N(6)-biotinyl-L-lysyl-[protein] + hydrogencarbonate + ATP = N(6)-carboxybiotinyl-L-lysyl-[protein] + ADP + phosphate + H(+)</text>
        <dbReference type="Rhea" id="RHEA:13501"/>
        <dbReference type="Rhea" id="RHEA-COMP:10505"/>
        <dbReference type="Rhea" id="RHEA-COMP:10506"/>
        <dbReference type="ChEBI" id="CHEBI:15378"/>
        <dbReference type="ChEBI" id="CHEBI:17544"/>
        <dbReference type="ChEBI" id="CHEBI:30616"/>
        <dbReference type="ChEBI" id="CHEBI:43474"/>
        <dbReference type="ChEBI" id="CHEBI:83144"/>
        <dbReference type="ChEBI" id="CHEBI:83145"/>
        <dbReference type="ChEBI" id="CHEBI:456216"/>
        <dbReference type="EC" id="6.3.4.14"/>
    </reaction>
</comment>
<dbReference type="InterPro" id="IPR005479">
    <property type="entry name" value="CPAse_ATP-bd"/>
</dbReference>
<dbReference type="PANTHER" id="PTHR48095:SF2">
    <property type="entry name" value="BIOTIN CARBOXYLASE, CHLOROPLASTIC"/>
    <property type="match status" value="1"/>
</dbReference>
<dbReference type="PROSITE" id="PS50979">
    <property type="entry name" value="BC"/>
    <property type="match status" value="1"/>
</dbReference>
<keyword evidence="13 17" id="KW-0275">Fatty acid biosynthesis</keyword>
<dbReference type="EMBL" id="LGKP01000040">
    <property type="protein sequence ID" value="KPL80148.1"/>
    <property type="molecule type" value="Genomic_DNA"/>
</dbReference>
<dbReference type="InterPro" id="IPR004549">
    <property type="entry name" value="Acetyl_CoA_COase_biotin_COase"/>
</dbReference>
<evidence type="ECO:0000313" key="20">
    <source>
        <dbReference type="EMBL" id="KPL80148.1"/>
    </source>
</evidence>
<comment type="function">
    <text evidence="1 17">This protein is a component of the acetyl coenzyme A carboxylase complex; first, biotin carboxylase catalyzes the carboxylation of the carrier protein and then the transcarboxylase transfers the carboxyl group to form malonyl-CoA.</text>
</comment>
<dbReference type="GO" id="GO:0006633">
    <property type="term" value="P:fatty acid biosynthetic process"/>
    <property type="evidence" value="ECO:0007669"/>
    <property type="project" value="UniProtKB-KW"/>
</dbReference>
<dbReference type="STRING" id="70996.SE18_24055"/>
<dbReference type="OrthoDB" id="9807469at2"/>
<evidence type="ECO:0000259" key="19">
    <source>
        <dbReference type="PROSITE" id="PS50979"/>
    </source>
</evidence>
<dbReference type="Pfam" id="PF02786">
    <property type="entry name" value="CPSase_L_D2"/>
    <property type="match status" value="1"/>
</dbReference>
<dbReference type="PATRIC" id="fig|70996.4.peg.4929"/>
<evidence type="ECO:0000256" key="15">
    <source>
        <dbReference type="ARBA" id="ARBA00048600"/>
    </source>
</evidence>
<dbReference type="PROSITE" id="PS50975">
    <property type="entry name" value="ATP_GRASP"/>
    <property type="match status" value="1"/>
</dbReference>
<dbReference type="InterPro" id="IPR051602">
    <property type="entry name" value="ACC_Biotin_Carboxylase"/>
</dbReference>
<evidence type="ECO:0000256" key="3">
    <source>
        <dbReference type="ARBA" id="ARBA00011750"/>
    </source>
</evidence>
<dbReference type="FunFam" id="3.30.1490.20:FF:000018">
    <property type="entry name" value="Biotin carboxylase"/>
    <property type="match status" value="1"/>
</dbReference>
<evidence type="ECO:0000256" key="5">
    <source>
        <dbReference type="ARBA" id="ARBA00022516"/>
    </source>
</evidence>
<keyword evidence="5 17" id="KW-0444">Lipid biosynthesis</keyword>
<dbReference type="Proteomes" id="UP000050277">
    <property type="component" value="Unassembled WGS sequence"/>
</dbReference>
<evidence type="ECO:0000256" key="13">
    <source>
        <dbReference type="ARBA" id="ARBA00023160"/>
    </source>
</evidence>
<dbReference type="Gene3D" id="3.30.470.20">
    <property type="entry name" value="ATP-grasp fold, B domain"/>
    <property type="match status" value="1"/>
</dbReference>
<dbReference type="PROSITE" id="PS00867">
    <property type="entry name" value="CPSASE_2"/>
    <property type="match status" value="1"/>
</dbReference>
<evidence type="ECO:0000256" key="4">
    <source>
        <dbReference type="ARBA" id="ARBA00013263"/>
    </source>
</evidence>
<evidence type="ECO:0000313" key="21">
    <source>
        <dbReference type="Proteomes" id="UP000050277"/>
    </source>
</evidence>
<evidence type="ECO:0000256" key="1">
    <source>
        <dbReference type="ARBA" id="ARBA00003761"/>
    </source>
</evidence>
<comment type="pathway">
    <text evidence="2 17">Lipid metabolism; malonyl-CoA biosynthesis; malonyl-CoA from acetyl-CoA: step 1/1.</text>
</comment>
<evidence type="ECO:0000256" key="10">
    <source>
        <dbReference type="ARBA" id="ARBA00022840"/>
    </source>
</evidence>
<dbReference type="FunFam" id="3.40.50.20:FF:000010">
    <property type="entry name" value="Propionyl-CoA carboxylase subunit alpha"/>
    <property type="match status" value="1"/>
</dbReference>
<dbReference type="GO" id="GO:0046872">
    <property type="term" value="F:metal ion binding"/>
    <property type="evidence" value="ECO:0007669"/>
    <property type="project" value="UniProtKB-KW"/>
</dbReference>
<dbReference type="SUPFAM" id="SSF56059">
    <property type="entry name" value="Glutathione synthetase ATP-binding domain-like"/>
    <property type="match status" value="1"/>
</dbReference>
<evidence type="ECO:0000256" key="12">
    <source>
        <dbReference type="ARBA" id="ARBA00023098"/>
    </source>
</evidence>
<dbReference type="RefSeq" id="WP_054537020.1">
    <property type="nucleotide sequence ID" value="NZ_LGKP01000040.1"/>
</dbReference>
<organism evidence="20 21">
    <name type="scientific">Herpetosiphon geysericola</name>
    <dbReference type="NCBI Taxonomy" id="70996"/>
    <lineage>
        <taxon>Bacteria</taxon>
        <taxon>Bacillati</taxon>
        <taxon>Chloroflexota</taxon>
        <taxon>Chloroflexia</taxon>
        <taxon>Herpetosiphonales</taxon>
        <taxon>Herpetosiphonaceae</taxon>
        <taxon>Herpetosiphon</taxon>
    </lineage>
</organism>
<feature type="domain" description="ATP-grasp" evidence="18">
    <location>
        <begin position="120"/>
        <end position="317"/>
    </location>
</feature>
<dbReference type="InterPro" id="IPR011764">
    <property type="entry name" value="Biotin_carboxylation_dom"/>
</dbReference>
<dbReference type="NCBIfam" id="NF006367">
    <property type="entry name" value="PRK08591.1"/>
    <property type="match status" value="1"/>
</dbReference>
<dbReference type="Pfam" id="PF00289">
    <property type="entry name" value="Biotin_carb_N"/>
    <property type="match status" value="1"/>
</dbReference>
<keyword evidence="6 17" id="KW-0436">Ligase</keyword>
<keyword evidence="7" id="KW-0479">Metal-binding</keyword>
<comment type="caution">
    <text evidence="20">The sequence shown here is derived from an EMBL/GenBank/DDBJ whole genome shotgun (WGS) entry which is preliminary data.</text>
</comment>
<gene>
    <name evidence="20" type="ORF">SE18_24055</name>
</gene>
<dbReference type="SMART" id="SM00878">
    <property type="entry name" value="Biotin_carb_C"/>
    <property type="match status" value="1"/>
</dbReference>
<dbReference type="SUPFAM" id="SSF51246">
    <property type="entry name" value="Rudiment single hybrid motif"/>
    <property type="match status" value="1"/>
</dbReference>
<dbReference type="InterPro" id="IPR016185">
    <property type="entry name" value="PreATP-grasp_dom_sf"/>
</dbReference>
<evidence type="ECO:0000256" key="7">
    <source>
        <dbReference type="ARBA" id="ARBA00022723"/>
    </source>
</evidence>
<evidence type="ECO:0000256" key="2">
    <source>
        <dbReference type="ARBA" id="ARBA00004956"/>
    </source>
</evidence>
<dbReference type="SUPFAM" id="SSF52440">
    <property type="entry name" value="PreATP-grasp domain"/>
    <property type="match status" value="1"/>
</dbReference>
<dbReference type="InterPro" id="IPR005482">
    <property type="entry name" value="Biotin_COase_C"/>
</dbReference>
<dbReference type="Gene3D" id="3.40.50.20">
    <property type="match status" value="1"/>
</dbReference>
<protein>
    <recommendedName>
        <fullName evidence="4 17">Biotin carboxylase</fullName>
        <ecNumber evidence="4 17">6.3.4.14</ecNumber>
    </recommendedName>
    <alternativeName>
        <fullName evidence="17">Acetyl-coenzyme A carboxylase biotin carboxylase subunit A</fullName>
    </alternativeName>
</protein>
<dbReference type="NCBIfam" id="TIGR00514">
    <property type="entry name" value="accC"/>
    <property type="match status" value="1"/>
</dbReference>
<keyword evidence="8 16" id="KW-0547">Nucleotide-binding</keyword>
<evidence type="ECO:0000256" key="8">
    <source>
        <dbReference type="ARBA" id="ARBA00022741"/>
    </source>
</evidence>
<accession>A0A0P6Y4R1</accession>
<evidence type="ECO:0000256" key="17">
    <source>
        <dbReference type="RuleBase" id="RU365063"/>
    </source>
</evidence>
<proteinExistence type="predicted"/>
<name>A0A0P6Y4R1_9CHLR</name>
<evidence type="ECO:0000256" key="14">
    <source>
        <dbReference type="ARBA" id="ARBA00023267"/>
    </source>
</evidence>
<dbReference type="InterPro" id="IPR013815">
    <property type="entry name" value="ATP_grasp_subdomain_1"/>
</dbReference>
<dbReference type="PANTHER" id="PTHR48095">
    <property type="entry name" value="PYRUVATE CARBOXYLASE SUBUNIT A"/>
    <property type="match status" value="1"/>
</dbReference>
<dbReference type="InterPro" id="IPR011054">
    <property type="entry name" value="Rudment_hybrid_motif"/>
</dbReference>
<evidence type="ECO:0000256" key="6">
    <source>
        <dbReference type="ARBA" id="ARBA00022598"/>
    </source>
</evidence>
<evidence type="ECO:0000256" key="11">
    <source>
        <dbReference type="ARBA" id="ARBA00022842"/>
    </source>
</evidence>
<comment type="subunit">
    <text evidence="3 17">Acetyl-CoA carboxylase is a heterohexamer of biotin carboxyl carrier protein, biotin carboxylase and the two subunits of carboxyl transferase in a 2:2 complex.</text>
</comment>
<keyword evidence="9 17" id="KW-0276">Fatty acid metabolism</keyword>
<evidence type="ECO:0000259" key="18">
    <source>
        <dbReference type="PROSITE" id="PS50975"/>
    </source>
</evidence>
<dbReference type="AlphaFoldDB" id="A0A0P6Y4R1"/>
<keyword evidence="11" id="KW-0460">Magnesium</keyword>
<keyword evidence="21" id="KW-1185">Reference proteome</keyword>
<evidence type="ECO:0000256" key="16">
    <source>
        <dbReference type="PROSITE-ProRule" id="PRU00409"/>
    </source>
</evidence>
<dbReference type="Gene3D" id="3.30.1490.20">
    <property type="entry name" value="ATP-grasp fold, A domain"/>
    <property type="match status" value="1"/>
</dbReference>
<dbReference type="GO" id="GO:0004075">
    <property type="term" value="F:biotin carboxylase activity"/>
    <property type="evidence" value="ECO:0007669"/>
    <property type="project" value="UniProtKB-EC"/>
</dbReference>
<keyword evidence="14 17" id="KW-0092">Biotin</keyword>
<keyword evidence="12 17" id="KW-0443">Lipid metabolism</keyword>
<dbReference type="Pfam" id="PF02785">
    <property type="entry name" value="Biotin_carb_C"/>
    <property type="match status" value="1"/>
</dbReference>
<dbReference type="InterPro" id="IPR011761">
    <property type="entry name" value="ATP-grasp"/>
</dbReference>
<dbReference type="UniPathway" id="UPA00655">
    <property type="reaction ID" value="UER00711"/>
</dbReference>
<evidence type="ECO:0000256" key="9">
    <source>
        <dbReference type="ARBA" id="ARBA00022832"/>
    </source>
</evidence>
<dbReference type="GO" id="GO:2001295">
    <property type="term" value="P:malonyl-CoA biosynthetic process"/>
    <property type="evidence" value="ECO:0007669"/>
    <property type="project" value="UniProtKB-UniPathway"/>
</dbReference>
<dbReference type="EC" id="6.3.4.14" evidence="4 17"/>
<keyword evidence="10 16" id="KW-0067">ATP-binding</keyword>
<reference evidence="20 21" key="1">
    <citation type="submission" date="2015-07" db="EMBL/GenBank/DDBJ databases">
        <title>Whole genome sequence of Herpetosiphon geysericola DSM 7119.</title>
        <authorList>
            <person name="Hemp J."/>
            <person name="Ward L.M."/>
            <person name="Pace L.A."/>
            <person name="Fischer W.W."/>
        </authorList>
    </citation>
    <scope>NUCLEOTIDE SEQUENCE [LARGE SCALE GENOMIC DNA]</scope>
    <source>
        <strain evidence="20 21">DSM 7119</strain>
    </source>
</reference>
<feature type="domain" description="Biotin carboxylation" evidence="19">
    <location>
        <begin position="1"/>
        <end position="446"/>
    </location>
</feature>
<sequence>MLRKILVANRGEIAVRIIRACHELGIKAVAAYSEADRDSLAVRMADEAICIGPPAPAKSYLNAPALISAALISDCDAIHPGYGFLSENPYFAESCRECGLTFIGPSADSIQRMGDKALAKQAMKLAGLPLVPGTENPLTSVEEAQSLADGIGYPVLLKAVAGGGGRGMRVVNQPDELARAFNTARAEAEAAFGRGDLYMEKYLPVVRHVEIQILADQHGNAIHLGERDCSLQRRHQKVVEEGPSPALTPELRQKMGEAALHGVREIGYYNAGTMEFLLDHQGNFYFMEMNTRLQVEHPVTEWLTGLDLVKWQIRIAAGERLTLTQDDIKIRGHAIECRINAEDADRDFMPAGGTVDLYLPPGGPGVRVDSHLYSGYRTPTNYDSMLAKVIVWGETRLEAIERMRRALSECVISGITTTLPFQLRMMNEPAFVSGDVATHTLADILNQQTAKEATA</sequence>
<dbReference type="InterPro" id="IPR005481">
    <property type="entry name" value="BC-like_N"/>
</dbReference>